<dbReference type="RefSeq" id="WP_270125303.1">
    <property type="nucleotide sequence ID" value="NZ_CP115396.1"/>
</dbReference>
<keyword evidence="1" id="KW-0812">Transmembrane</keyword>
<dbReference type="Proteomes" id="UP001211872">
    <property type="component" value="Chromosome"/>
</dbReference>
<keyword evidence="1" id="KW-0472">Membrane</keyword>
<feature type="transmembrane region" description="Helical" evidence="1">
    <location>
        <begin position="12"/>
        <end position="30"/>
    </location>
</feature>
<protein>
    <recommendedName>
        <fullName evidence="4">DUF3592 domain-containing protein</fullName>
    </recommendedName>
</protein>
<evidence type="ECO:0000313" key="3">
    <source>
        <dbReference type="Proteomes" id="UP001211872"/>
    </source>
</evidence>
<reference evidence="2 3" key="1">
    <citation type="journal article" date="2011" name="Int. J. Syst. Evol. Microbiol.">
        <title>Hymenobacter yonginensis sp. nov., isolated from a mesotrophic artificial lake.</title>
        <authorList>
            <person name="Joung Y."/>
            <person name="Cho S.H."/>
            <person name="Kim H."/>
            <person name="Kim S.B."/>
            <person name="Joh K."/>
        </authorList>
    </citation>
    <scope>NUCLEOTIDE SEQUENCE [LARGE SCALE GENOMIC DNA]</scope>
    <source>
        <strain evidence="2 3">KCTC 22745</strain>
    </source>
</reference>
<accession>A0ABY7PKZ2</accession>
<evidence type="ECO:0000256" key="1">
    <source>
        <dbReference type="SAM" id="Phobius"/>
    </source>
</evidence>
<proteinExistence type="predicted"/>
<name>A0ABY7PKZ2_9BACT</name>
<dbReference type="EMBL" id="CP115396">
    <property type="protein sequence ID" value="WBO82958.1"/>
    <property type="molecule type" value="Genomic_DNA"/>
</dbReference>
<evidence type="ECO:0008006" key="4">
    <source>
        <dbReference type="Google" id="ProtNLM"/>
    </source>
</evidence>
<evidence type="ECO:0000313" key="2">
    <source>
        <dbReference type="EMBL" id="WBO82958.1"/>
    </source>
</evidence>
<gene>
    <name evidence="2" type="ORF">O9Z63_11255</name>
</gene>
<organism evidence="2 3">
    <name type="scientific">Hymenobacter yonginensis</name>
    <dbReference type="NCBI Taxonomy" id="748197"/>
    <lineage>
        <taxon>Bacteria</taxon>
        <taxon>Pseudomonadati</taxon>
        <taxon>Bacteroidota</taxon>
        <taxon>Cytophagia</taxon>
        <taxon>Cytophagales</taxon>
        <taxon>Hymenobacteraceae</taxon>
        <taxon>Hymenobacter</taxon>
    </lineage>
</organism>
<sequence>MLSDNEEKVDRYAFYLLIIASFVLVAFYYYDVSKFNAIENSGARVEAQVMHVQFLRNDWNTLLEYQYKGKWYIQHCLSTEEYHVGDTVVVKFELDKPEDRLIILGHDSIAHY</sequence>
<keyword evidence="1" id="KW-1133">Transmembrane helix</keyword>
<keyword evidence="3" id="KW-1185">Reference proteome</keyword>